<evidence type="ECO:0000313" key="3">
    <source>
        <dbReference type="EMBL" id="KRY95701.1"/>
    </source>
</evidence>
<gene>
    <name evidence="1" type="ORF">T4B_12785</name>
    <name evidence="2" type="ORF">T4B_15403</name>
    <name evidence="3" type="ORF">T4B_3388</name>
</gene>
<organism evidence="3 4">
    <name type="scientific">Trichinella pseudospiralis</name>
    <name type="common">Parasitic roundworm</name>
    <dbReference type="NCBI Taxonomy" id="6337"/>
    <lineage>
        <taxon>Eukaryota</taxon>
        <taxon>Metazoa</taxon>
        <taxon>Ecdysozoa</taxon>
        <taxon>Nematoda</taxon>
        <taxon>Enoplea</taxon>
        <taxon>Dorylaimia</taxon>
        <taxon>Trichinellida</taxon>
        <taxon>Trichinellidae</taxon>
        <taxon>Trichinella</taxon>
    </lineage>
</organism>
<comment type="caution">
    <text evidence="3">The sequence shown here is derived from an EMBL/GenBank/DDBJ whole genome shotgun (WGS) entry which is preliminary data.</text>
</comment>
<sequence length="32" mass="4080">MRGKKKYYKKKQAEKIYKPKTPTTHMKYFEIW</sequence>
<accession>A0A0V1GC59</accession>
<keyword evidence="4" id="KW-1185">Reference proteome</keyword>
<dbReference type="EMBL" id="JYDS01005146">
    <property type="protein sequence ID" value="KRY94616.1"/>
    <property type="molecule type" value="Genomic_DNA"/>
</dbReference>
<proteinExistence type="predicted"/>
<evidence type="ECO:0000313" key="2">
    <source>
        <dbReference type="EMBL" id="KRY95306.1"/>
    </source>
</evidence>
<reference evidence="3 4" key="1">
    <citation type="submission" date="2015-01" db="EMBL/GenBank/DDBJ databases">
        <title>Evolution of Trichinella species and genotypes.</title>
        <authorList>
            <person name="Korhonen P.K."/>
            <person name="Edoardo P."/>
            <person name="Giuseppe L.R."/>
            <person name="Gasser R.B."/>
        </authorList>
    </citation>
    <scope>NUCLEOTIDE SEQUENCE [LARGE SCALE GENOMIC DNA]</scope>
    <source>
        <strain evidence="3">ISS588</strain>
    </source>
</reference>
<protein>
    <submittedName>
        <fullName evidence="3">Uncharacterized protein</fullName>
    </submittedName>
</protein>
<evidence type="ECO:0000313" key="4">
    <source>
        <dbReference type="Proteomes" id="UP000054805"/>
    </source>
</evidence>
<dbReference type="AlphaFoldDB" id="A0A0V1GC59"/>
<dbReference type="EMBL" id="JYDS01004300">
    <property type="protein sequence ID" value="KRY95306.1"/>
    <property type="molecule type" value="Genomic_DNA"/>
</dbReference>
<dbReference type="EMBL" id="JYDS01003878">
    <property type="protein sequence ID" value="KRY95701.1"/>
    <property type="molecule type" value="Genomic_DNA"/>
</dbReference>
<dbReference type="Proteomes" id="UP000054805">
    <property type="component" value="Unassembled WGS sequence"/>
</dbReference>
<name>A0A0V1GC59_TRIPS</name>
<evidence type="ECO:0000313" key="1">
    <source>
        <dbReference type="EMBL" id="KRY94616.1"/>
    </source>
</evidence>